<protein>
    <recommendedName>
        <fullName evidence="2">diguanylate cyclase</fullName>
        <ecNumber evidence="2">2.7.7.65</ecNumber>
    </recommendedName>
</protein>
<dbReference type="InterPro" id="IPR014710">
    <property type="entry name" value="RmlC-like_jellyroll"/>
</dbReference>
<accession>A0A411HEX5</accession>
<gene>
    <name evidence="6" type="ORF">ELE36_00635</name>
</gene>
<dbReference type="GO" id="GO:0043709">
    <property type="term" value="P:cell adhesion involved in single-species biofilm formation"/>
    <property type="evidence" value="ECO:0007669"/>
    <property type="project" value="TreeGrafter"/>
</dbReference>
<feature type="domain" description="Cyclic nucleotide-binding" evidence="4">
    <location>
        <begin position="27"/>
        <end position="127"/>
    </location>
</feature>
<dbReference type="Proteomes" id="UP000291562">
    <property type="component" value="Chromosome"/>
</dbReference>
<reference evidence="6 7" key="1">
    <citation type="submission" date="2019-01" db="EMBL/GenBank/DDBJ databases">
        <title>Pseudolysobacter antarctica gen. nov., sp. nov., isolated from Fildes Peninsula, Antarctica.</title>
        <authorList>
            <person name="Wei Z."/>
            <person name="Peng F."/>
        </authorList>
    </citation>
    <scope>NUCLEOTIDE SEQUENCE [LARGE SCALE GENOMIC DNA]</scope>
    <source>
        <strain evidence="6 7">AQ6-296</strain>
    </source>
</reference>
<dbReference type="PANTHER" id="PTHR45138:SF9">
    <property type="entry name" value="DIGUANYLATE CYCLASE DGCM-RELATED"/>
    <property type="match status" value="1"/>
</dbReference>
<evidence type="ECO:0000259" key="5">
    <source>
        <dbReference type="PROSITE" id="PS50887"/>
    </source>
</evidence>
<evidence type="ECO:0000256" key="3">
    <source>
        <dbReference type="ARBA" id="ARBA00034247"/>
    </source>
</evidence>
<dbReference type="InterPro" id="IPR043128">
    <property type="entry name" value="Rev_trsase/Diguanyl_cyclase"/>
</dbReference>
<dbReference type="InterPro" id="IPR029787">
    <property type="entry name" value="Nucleotide_cyclase"/>
</dbReference>
<dbReference type="InterPro" id="IPR000595">
    <property type="entry name" value="cNMP-bd_dom"/>
</dbReference>
<dbReference type="CDD" id="cd00038">
    <property type="entry name" value="CAP_ED"/>
    <property type="match status" value="1"/>
</dbReference>
<evidence type="ECO:0000313" key="7">
    <source>
        <dbReference type="Proteomes" id="UP000291562"/>
    </source>
</evidence>
<dbReference type="SUPFAM" id="SSF55073">
    <property type="entry name" value="Nucleotide cyclase"/>
    <property type="match status" value="1"/>
</dbReference>
<dbReference type="RefSeq" id="WP_129831255.1">
    <property type="nucleotide sequence ID" value="NZ_CP035704.1"/>
</dbReference>
<dbReference type="GO" id="GO:0005886">
    <property type="term" value="C:plasma membrane"/>
    <property type="evidence" value="ECO:0007669"/>
    <property type="project" value="TreeGrafter"/>
</dbReference>
<dbReference type="KEGG" id="xbc:ELE36_00635"/>
<dbReference type="GO" id="GO:0052621">
    <property type="term" value="F:diguanylate cyclase activity"/>
    <property type="evidence" value="ECO:0007669"/>
    <property type="project" value="UniProtKB-EC"/>
</dbReference>
<dbReference type="InterPro" id="IPR018490">
    <property type="entry name" value="cNMP-bd_dom_sf"/>
</dbReference>
<dbReference type="Pfam" id="PF00027">
    <property type="entry name" value="cNMP_binding"/>
    <property type="match status" value="1"/>
</dbReference>
<dbReference type="InterPro" id="IPR050469">
    <property type="entry name" value="Diguanylate_Cyclase"/>
</dbReference>
<name>A0A411HEX5_9GAMM</name>
<dbReference type="Gene3D" id="3.30.70.270">
    <property type="match status" value="1"/>
</dbReference>
<dbReference type="Pfam" id="PF00990">
    <property type="entry name" value="GGDEF"/>
    <property type="match status" value="1"/>
</dbReference>
<dbReference type="PANTHER" id="PTHR45138">
    <property type="entry name" value="REGULATORY COMPONENTS OF SENSORY TRANSDUCTION SYSTEM"/>
    <property type="match status" value="1"/>
</dbReference>
<dbReference type="AlphaFoldDB" id="A0A411HEX5"/>
<dbReference type="InterPro" id="IPR000160">
    <property type="entry name" value="GGDEF_dom"/>
</dbReference>
<dbReference type="GO" id="GO:0005737">
    <property type="term" value="C:cytoplasm"/>
    <property type="evidence" value="ECO:0007669"/>
    <property type="project" value="UniProtKB-SubCell"/>
</dbReference>
<evidence type="ECO:0000256" key="2">
    <source>
        <dbReference type="ARBA" id="ARBA00012528"/>
    </source>
</evidence>
<dbReference type="PROSITE" id="PS50887">
    <property type="entry name" value="GGDEF"/>
    <property type="match status" value="1"/>
</dbReference>
<evidence type="ECO:0000313" key="6">
    <source>
        <dbReference type="EMBL" id="QBB69004.1"/>
    </source>
</evidence>
<comment type="subcellular location">
    <subcellularLocation>
        <location evidence="1">Cytoplasm</location>
    </subcellularLocation>
</comment>
<dbReference type="SMART" id="SM00267">
    <property type="entry name" value="GGDEF"/>
    <property type="match status" value="1"/>
</dbReference>
<dbReference type="EMBL" id="CP035704">
    <property type="protein sequence ID" value="QBB69004.1"/>
    <property type="molecule type" value="Genomic_DNA"/>
</dbReference>
<feature type="domain" description="GGDEF" evidence="5">
    <location>
        <begin position="213"/>
        <end position="345"/>
    </location>
</feature>
<dbReference type="PROSITE" id="PS50042">
    <property type="entry name" value="CNMP_BINDING_3"/>
    <property type="match status" value="1"/>
</dbReference>
<dbReference type="CDD" id="cd01949">
    <property type="entry name" value="GGDEF"/>
    <property type="match status" value="1"/>
</dbReference>
<dbReference type="SUPFAM" id="SSF51206">
    <property type="entry name" value="cAMP-binding domain-like"/>
    <property type="match status" value="1"/>
</dbReference>
<dbReference type="SMART" id="SM00100">
    <property type="entry name" value="cNMP"/>
    <property type="match status" value="1"/>
</dbReference>
<dbReference type="NCBIfam" id="TIGR00254">
    <property type="entry name" value="GGDEF"/>
    <property type="match status" value="1"/>
</dbReference>
<evidence type="ECO:0000256" key="1">
    <source>
        <dbReference type="ARBA" id="ARBA00004496"/>
    </source>
</evidence>
<comment type="catalytic activity">
    <reaction evidence="3">
        <text>2 GTP = 3',3'-c-di-GMP + 2 diphosphate</text>
        <dbReference type="Rhea" id="RHEA:24898"/>
        <dbReference type="ChEBI" id="CHEBI:33019"/>
        <dbReference type="ChEBI" id="CHEBI:37565"/>
        <dbReference type="ChEBI" id="CHEBI:58805"/>
        <dbReference type="EC" id="2.7.7.65"/>
    </reaction>
</comment>
<keyword evidence="7" id="KW-1185">Reference proteome</keyword>
<organism evidence="6 7">
    <name type="scientific">Pseudolysobacter antarcticus</name>
    <dbReference type="NCBI Taxonomy" id="2511995"/>
    <lineage>
        <taxon>Bacteria</taxon>
        <taxon>Pseudomonadati</taxon>
        <taxon>Pseudomonadota</taxon>
        <taxon>Gammaproteobacteria</taxon>
        <taxon>Lysobacterales</taxon>
        <taxon>Rhodanobacteraceae</taxon>
        <taxon>Pseudolysobacter</taxon>
    </lineage>
</organism>
<dbReference type="EC" id="2.7.7.65" evidence="2"/>
<sequence>MSNLPTTPSSAAADLAANQAKARAPLLPRELSDDELAVFAAVSTRRDLDVGEIVFQHGEVGRCMYIIESGEIRLEFGDDLPDKLIGERTFFGELTLFIGNHARGATAIAATPATVHVVDHAAFEQLMLHEPRHLAHFMRRSFSYLVASEQQLIANQKRRNEDLLATLNSLHLTQSELAATERLVQTDELTNLCNRRGLYRFLKRVQEGPAMDSALGLLLVDLDQFKRINDHCGHAIGDQVLRAAGQEVLSAAAASDLPCRLGGDEFALLTYVANIEELEMRAAQIASAIRSLRFPSPNQHLRISVSIGGGMCALDQPWANWYSEADAALYDIKARGGDGWLILGSNASVNRPSASDSAACVAEQIRP</sequence>
<dbReference type="Gene3D" id="2.60.120.10">
    <property type="entry name" value="Jelly Rolls"/>
    <property type="match status" value="1"/>
</dbReference>
<dbReference type="GO" id="GO:1902201">
    <property type="term" value="P:negative regulation of bacterial-type flagellum-dependent cell motility"/>
    <property type="evidence" value="ECO:0007669"/>
    <property type="project" value="TreeGrafter"/>
</dbReference>
<proteinExistence type="predicted"/>
<evidence type="ECO:0000259" key="4">
    <source>
        <dbReference type="PROSITE" id="PS50042"/>
    </source>
</evidence>
<dbReference type="OrthoDB" id="9803824at2"/>